<gene>
    <name evidence="3" type="ORF">RIMI_LOCUS4848028</name>
</gene>
<keyword evidence="1" id="KW-0732">Signal</keyword>
<reference evidence="3" key="1">
    <citation type="submission" date="2023-07" db="EMBL/GenBank/DDBJ databases">
        <authorList>
            <person name="Stuckert A."/>
        </authorList>
    </citation>
    <scope>NUCLEOTIDE SEQUENCE</scope>
</reference>
<evidence type="ECO:0000313" key="4">
    <source>
        <dbReference type="Proteomes" id="UP001176940"/>
    </source>
</evidence>
<proteinExistence type="predicted"/>
<comment type="caution">
    <text evidence="3">The sequence shown here is derived from an EMBL/GenBank/DDBJ whole genome shotgun (WGS) entry which is preliminary data.</text>
</comment>
<dbReference type="EMBL" id="CAUEEQ010007999">
    <property type="protein sequence ID" value="CAJ0931712.1"/>
    <property type="molecule type" value="Genomic_DNA"/>
</dbReference>
<evidence type="ECO:0000256" key="2">
    <source>
        <dbReference type="ARBA" id="ARBA00023180"/>
    </source>
</evidence>
<keyword evidence="2" id="KW-0325">Glycoprotein</keyword>
<sequence length="487" mass="54099">MAAAKKISSAVGSLRSCVKNVENSAGTIDPRAQFIILGSLAPFLKGSAYLTLSQGMMLKNVERVTNYFYPQETWLPLSQLLQESQSFGSPTLWTPLLLERLDRLVPLLPLNSLQSLNMAALSSRWLFRMLSEERLWRKSELGTACTKAETVDQRAENMQKQRTLLQRLFLARSMSNSSVLVPECANLRGSIVSAWGVEVLLTMTPVNFIDCLEQIGQNPDIPNSELAPLLTRVLKIAGPVSVLPKHVVLRLGRLATKLSVKQLKVVSLEDLQVVEAFGNQQEWTTSQLNTLVNRFLKTYKVTAKDLTALHLVTLGYLICGLPEIDIQQITPLEFCSAVMYLGQFSLSCTELQLEALVRLCTGNAMFGTVSGWTEDIFLEIGSVAAGLQDIELSSLVLEQIQGLTPLAISLIFPKKFAVSFSSQQLQLFSWSQAKAVTEQQKKLLDNEQTKALTLALIEDSGNQTYRGDAYFLCMMSCRSKYSHGQKY</sequence>
<dbReference type="Proteomes" id="UP001176940">
    <property type="component" value="Unassembled WGS sequence"/>
</dbReference>
<evidence type="ECO:0000256" key="1">
    <source>
        <dbReference type="ARBA" id="ARBA00022729"/>
    </source>
</evidence>
<dbReference type="PANTHER" id="PTHR23412">
    <property type="entry name" value="STEREOCILIN RELATED"/>
    <property type="match status" value="1"/>
</dbReference>
<dbReference type="PANTHER" id="PTHR23412:SF19">
    <property type="entry name" value="STEREOCILIN 1"/>
    <property type="match status" value="1"/>
</dbReference>
<protein>
    <submittedName>
        <fullName evidence="3">Uncharacterized protein</fullName>
    </submittedName>
</protein>
<name>A0ABN9L2V9_9NEOB</name>
<keyword evidence="4" id="KW-1185">Reference proteome</keyword>
<accession>A0ABN9L2V9</accession>
<organism evidence="3 4">
    <name type="scientific">Ranitomeya imitator</name>
    <name type="common">mimic poison frog</name>
    <dbReference type="NCBI Taxonomy" id="111125"/>
    <lineage>
        <taxon>Eukaryota</taxon>
        <taxon>Metazoa</taxon>
        <taxon>Chordata</taxon>
        <taxon>Craniata</taxon>
        <taxon>Vertebrata</taxon>
        <taxon>Euteleostomi</taxon>
        <taxon>Amphibia</taxon>
        <taxon>Batrachia</taxon>
        <taxon>Anura</taxon>
        <taxon>Neobatrachia</taxon>
        <taxon>Hyloidea</taxon>
        <taxon>Dendrobatidae</taxon>
        <taxon>Dendrobatinae</taxon>
        <taxon>Ranitomeya</taxon>
    </lineage>
</organism>
<dbReference type="InterPro" id="IPR026664">
    <property type="entry name" value="Stereocilin-rel"/>
</dbReference>
<evidence type="ECO:0000313" key="3">
    <source>
        <dbReference type="EMBL" id="CAJ0931712.1"/>
    </source>
</evidence>